<dbReference type="AlphaFoldDB" id="A0A6G1IU65"/>
<dbReference type="OrthoDB" id="3945378at2759"/>
<keyword evidence="1" id="KW-0812">Transmembrane</keyword>
<evidence type="ECO:0000256" key="1">
    <source>
        <dbReference type="SAM" id="Phobius"/>
    </source>
</evidence>
<evidence type="ECO:0000313" key="3">
    <source>
        <dbReference type="Proteomes" id="UP000799291"/>
    </source>
</evidence>
<proteinExistence type="predicted"/>
<gene>
    <name evidence="2" type="ORF">K458DRAFT_79717</name>
</gene>
<feature type="transmembrane region" description="Helical" evidence="1">
    <location>
        <begin position="74"/>
        <end position="97"/>
    </location>
</feature>
<keyword evidence="1" id="KW-1133">Transmembrane helix</keyword>
<name>A0A6G1IU65_9PLEO</name>
<feature type="transmembrane region" description="Helical" evidence="1">
    <location>
        <begin position="283"/>
        <end position="303"/>
    </location>
</feature>
<sequence>MQSIYAFIPVAGAAPLGYPSDQRPALSTRLPHPVCDFDGNADFYGLGIRVGIYLQWISSLLANRYVPEAIRNLLITNTIFLLAVAIAAAQSTAAGTLRKAESLAVQHLCFGFLFTILSIWGFRIRTKVKVSGAVFSLAEKSFRLGLSAAICGYGVWYWFVGNYKLSRESCSTATFVFGKVDSLGAIRYFYQIQSVILLLVYGILFTRLCLSWAWIATKSLMKSVMLAAALATVDRIWGRSGHLIVNFVRRWIQTFSLRFWLAINGRMVSPEFSVPTAMHEFPLLNGMIVICWMIFQYCSLLILGKIMWPKEPPLLRLNSQTFNKIPSPFKKFPTHLVWANFFASLNSICLLWGIAATECTIYWNHIYNVYSVSSTGQLIPLIIGIANFIQIVYTIILQKSQPITSDIVLVSHTLRYWTR</sequence>
<keyword evidence="1" id="KW-0472">Membrane</keyword>
<keyword evidence="3" id="KW-1185">Reference proteome</keyword>
<evidence type="ECO:0000313" key="2">
    <source>
        <dbReference type="EMBL" id="KAF2681784.1"/>
    </source>
</evidence>
<feature type="transmembrane region" description="Helical" evidence="1">
    <location>
        <begin position="336"/>
        <end position="355"/>
    </location>
</feature>
<dbReference type="Proteomes" id="UP000799291">
    <property type="component" value="Unassembled WGS sequence"/>
</dbReference>
<reference evidence="2" key="1">
    <citation type="journal article" date="2020" name="Stud. Mycol.">
        <title>101 Dothideomycetes genomes: a test case for predicting lifestyles and emergence of pathogens.</title>
        <authorList>
            <person name="Haridas S."/>
            <person name="Albert R."/>
            <person name="Binder M."/>
            <person name="Bloem J."/>
            <person name="Labutti K."/>
            <person name="Salamov A."/>
            <person name="Andreopoulos B."/>
            <person name="Baker S."/>
            <person name="Barry K."/>
            <person name="Bills G."/>
            <person name="Bluhm B."/>
            <person name="Cannon C."/>
            <person name="Castanera R."/>
            <person name="Culley D."/>
            <person name="Daum C."/>
            <person name="Ezra D."/>
            <person name="Gonzalez J."/>
            <person name="Henrissat B."/>
            <person name="Kuo A."/>
            <person name="Liang C."/>
            <person name="Lipzen A."/>
            <person name="Lutzoni F."/>
            <person name="Magnuson J."/>
            <person name="Mondo S."/>
            <person name="Nolan M."/>
            <person name="Ohm R."/>
            <person name="Pangilinan J."/>
            <person name="Park H.-J."/>
            <person name="Ramirez L."/>
            <person name="Alfaro M."/>
            <person name="Sun H."/>
            <person name="Tritt A."/>
            <person name="Yoshinaga Y."/>
            <person name="Zwiers L.-H."/>
            <person name="Turgeon B."/>
            <person name="Goodwin S."/>
            <person name="Spatafora J."/>
            <person name="Crous P."/>
            <person name="Grigoriev I."/>
        </authorList>
    </citation>
    <scope>NUCLEOTIDE SEQUENCE</scope>
    <source>
        <strain evidence="2">CBS 122367</strain>
    </source>
</reference>
<accession>A0A6G1IU65</accession>
<feature type="transmembrane region" description="Helical" evidence="1">
    <location>
        <begin position="188"/>
        <end position="215"/>
    </location>
</feature>
<feature type="transmembrane region" description="Helical" evidence="1">
    <location>
        <begin position="103"/>
        <end position="122"/>
    </location>
</feature>
<organism evidence="2 3">
    <name type="scientific">Lentithecium fluviatile CBS 122367</name>
    <dbReference type="NCBI Taxonomy" id="1168545"/>
    <lineage>
        <taxon>Eukaryota</taxon>
        <taxon>Fungi</taxon>
        <taxon>Dikarya</taxon>
        <taxon>Ascomycota</taxon>
        <taxon>Pezizomycotina</taxon>
        <taxon>Dothideomycetes</taxon>
        <taxon>Pleosporomycetidae</taxon>
        <taxon>Pleosporales</taxon>
        <taxon>Massarineae</taxon>
        <taxon>Lentitheciaceae</taxon>
        <taxon>Lentithecium</taxon>
    </lineage>
</organism>
<protein>
    <submittedName>
        <fullName evidence="2">Uncharacterized protein</fullName>
    </submittedName>
</protein>
<dbReference type="EMBL" id="MU005590">
    <property type="protein sequence ID" value="KAF2681784.1"/>
    <property type="molecule type" value="Genomic_DNA"/>
</dbReference>
<feature type="transmembrane region" description="Helical" evidence="1">
    <location>
        <begin position="375"/>
        <end position="396"/>
    </location>
</feature>